<sequence length="80" mass="8386">MTISSLPLLVRFLIRHAAIGFGIAVLFVGMMLAFDVGGIATLIFASSSAVLALAILTFSVGLTFSSVQMGFAVMFLRDDG</sequence>
<gene>
    <name evidence="2" type="ORF">CXZ10_00625</name>
</gene>
<keyword evidence="1" id="KW-0472">Membrane</keyword>
<evidence type="ECO:0000256" key="1">
    <source>
        <dbReference type="SAM" id="Phobius"/>
    </source>
</evidence>
<comment type="caution">
    <text evidence="2">The sequence shown here is derived from an EMBL/GenBank/DDBJ whole genome shotgun (WGS) entry which is preliminary data.</text>
</comment>
<proteinExistence type="predicted"/>
<evidence type="ECO:0000313" key="2">
    <source>
        <dbReference type="EMBL" id="PKR91253.1"/>
    </source>
</evidence>
<name>A0A1I4U9R4_9HYPH</name>
<accession>A0A1I4U9R4</accession>
<keyword evidence="3" id="KW-1185">Reference proteome</keyword>
<dbReference type="OrthoDB" id="8115457at2"/>
<feature type="transmembrane region" description="Helical" evidence="1">
    <location>
        <begin position="39"/>
        <end position="64"/>
    </location>
</feature>
<dbReference type="RefSeq" id="WP_101287018.1">
    <property type="nucleotide sequence ID" value="NZ_FOUQ01000007.1"/>
</dbReference>
<dbReference type="EMBL" id="PJNW01000001">
    <property type="protein sequence ID" value="PKR91253.1"/>
    <property type="molecule type" value="Genomic_DNA"/>
</dbReference>
<dbReference type="AlphaFoldDB" id="A0A1I4U9R4"/>
<protein>
    <submittedName>
        <fullName evidence="2">Uncharacterized protein</fullName>
    </submittedName>
</protein>
<keyword evidence="1" id="KW-0812">Transmembrane</keyword>
<dbReference type="Proteomes" id="UP000233491">
    <property type="component" value="Unassembled WGS sequence"/>
</dbReference>
<keyword evidence="1" id="KW-1133">Transmembrane helix</keyword>
<reference evidence="2 3" key="1">
    <citation type="submission" date="2017-12" db="EMBL/GenBank/DDBJ databases">
        <title>Anaerobic carbon monoxide metabolism by Pleomorphomonas carboxyditropha sp. nov., a new mesophilic hydrogenogenic carboxidotroph.</title>
        <authorList>
            <person name="Esquivel-Elizondo S."/>
            <person name="Krajmalnik-Brown R."/>
        </authorList>
    </citation>
    <scope>NUCLEOTIDE SEQUENCE [LARGE SCALE GENOMIC DNA]</scope>
    <source>
        <strain evidence="2 3">R5-392</strain>
    </source>
</reference>
<evidence type="ECO:0000313" key="3">
    <source>
        <dbReference type="Proteomes" id="UP000233491"/>
    </source>
</evidence>
<organism evidence="2 3">
    <name type="scientific">Pleomorphomonas diazotrophica</name>
    <dbReference type="NCBI Taxonomy" id="1166257"/>
    <lineage>
        <taxon>Bacteria</taxon>
        <taxon>Pseudomonadati</taxon>
        <taxon>Pseudomonadota</taxon>
        <taxon>Alphaproteobacteria</taxon>
        <taxon>Hyphomicrobiales</taxon>
        <taxon>Pleomorphomonadaceae</taxon>
        <taxon>Pleomorphomonas</taxon>
    </lineage>
</organism>
<feature type="transmembrane region" description="Helical" evidence="1">
    <location>
        <begin position="12"/>
        <end position="33"/>
    </location>
</feature>